<dbReference type="AlphaFoldDB" id="A0A4U1J726"/>
<dbReference type="SUPFAM" id="SSF82171">
    <property type="entry name" value="DPP6 N-terminal domain-like"/>
    <property type="match status" value="1"/>
</dbReference>
<evidence type="ECO:0000256" key="1">
    <source>
        <dbReference type="SAM" id="SignalP"/>
    </source>
</evidence>
<name>A0A4U1J726_9BACT</name>
<accession>A0A4U1J726</accession>
<dbReference type="Gene3D" id="2.60.40.1080">
    <property type="match status" value="1"/>
</dbReference>
<dbReference type="RefSeq" id="WP_136931950.1">
    <property type="nucleotide sequence ID" value="NZ_SSMQ01000031.1"/>
</dbReference>
<reference evidence="2 3" key="1">
    <citation type="submission" date="2019-04" db="EMBL/GenBank/DDBJ databases">
        <authorList>
            <person name="Li Y."/>
            <person name="Wang J."/>
        </authorList>
    </citation>
    <scope>NUCLEOTIDE SEQUENCE [LARGE SCALE GENOMIC DNA]</scope>
    <source>
        <strain evidence="2 3">DSM 14668</strain>
    </source>
</reference>
<dbReference type="OrthoDB" id="5481610at2"/>
<dbReference type="Proteomes" id="UP000309215">
    <property type="component" value="Unassembled WGS sequence"/>
</dbReference>
<comment type="caution">
    <text evidence="2">The sequence shown here is derived from an EMBL/GenBank/DDBJ whole genome shotgun (WGS) entry which is preliminary data.</text>
</comment>
<organism evidence="2 3">
    <name type="scientific">Polyangium fumosum</name>
    <dbReference type="NCBI Taxonomy" id="889272"/>
    <lineage>
        <taxon>Bacteria</taxon>
        <taxon>Pseudomonadati</taxon>
        <taxon>Myxococcota</taxon>
        <taxon>Polyangia</taxon>
        <taxon>Polyangiales</taxon>
        <taxon>Polyangiaceae</taxon>
        <taxon>Polyangium</taxon>
    </lineage>
</organism>
<dbReference type="Pfam" id="PF07676">
    <property type="entry name" value="PD40"/>
    <property type="match status" value="2"/>
</dbReference>
<feature type="chain" id="PRO_5020884033" description="TolB protein" evidence="1">
    <location>
        <begin position="21"/>
        <end position="677"/>
    </location>
</feature>
<dbReference type="EMBL" id="SSMQ01000031">
    <property type="protein sequence ID" value="TKD03154.1"/>
    <property type="molecule type" value="Genomic_DNA"/>
</dbReference>
<keyword evidence="1" id="KW-0732">Signal</keyword>
<proteinExistence type="predicted"/>
<dbReference type="PROSITE" id="PS51257">
    <property type="entry name" value="PROKAR_LIPOPROTEIN"/>
    <property type="match status" value="1"/>
</dbReference>
<evidence type="ECO:0000313" key="2">
    <source>
        <dbReference type="EMBL" id="TKD03154.1"/>
    </source>
</evidence>
<evidence type="ECO:0008006" key="4">
    <source>
        <dbReference type="Google" id="ProtNLM"/>
    </source>
</evidence>
<protein>
    <recommendedName>
        <fullName evidence="4">TolB protein</fullName>
    </recommendedName>
</protein>
<dbReference type="InterPro" id="IPR011659">
    <property type="entry name" value="WD40"/>
</dbReference>
<dbReference type="Gene3D" id="2.120.10.30">
    <property type="entry name" value="TolB, C-terminal domain"/>
    <property type="match status" value="1"/>
</dbReference>
<feature type="signal peptide" evidence="1">
    <location>
        <begin position="1"/>
        <end position="20"/>
    </location>
</feature>
<sequence length="677" mass="71395">MRRPLTLAAIAIPLIAAFFAACGGSGSETTQGAGAASSSGSGGAGGAGNGGEGLGGDIFGDSGVGQLVSIDVTPKDLVIEVVNGQIPPPITYKATGLTSSGSVVDVVGSWTYDRGDIGNIVPANGAFTASGLLGGTGTVTFEADGVKGSTTATVKLRYLDDSQMIDPSIKQQFPTAAEADPALSLLYPYDKTVFPRGLLGPTIQWNGGNAGDVYHIHIKSPAFEYETWRTVPPPSRFDFPKLPDDIWRKLTDSTNGDVQVDIARFDGTKAYVAKTQTWKIAPANLAGTIYYWEVNTGSVVRIKPGDLGPEAFLTPPPGVGCVACHSVSKDGTRLVASFHGGYSPWGTFDTATGTSLFNTNASSGFQAISPNGSHVLWRHWNDGAFNGTGFLSLSTYNSDVELAQLNPGGGFPSHPAWSGDGQKIAFSMRTDGNGLDFTQSTLWVTDVNLAVPSFSNTKQIVTNDAGRPTVTFPTFSPDSKWIAFERSTMARSRGALAEIWLTNTDGSVVIPLDNTNGMNHIEAEQTTTNYEPTFNPFSLGGYFWLVIVSERKYGNTLLDTNPNTRRKQLWVTAIDANPVPGQDPSHPAFWLPGQGLDNQNMRGEWAKSPCKQLGEGCNAGFDCCDGFCKPDAQSGALVCSDQAQGCSKLGEACMTSANCCDPDAKCIGGFCASDGPK</sequence>
<evidence type="ECO:0000313" key="3">
    <source>
        <dbReference type="Proteomes" id="UP000309215"/>
    </source>
</evidence>
<gene>
    <name evidence="2" type="ORF">E8A74_26925</name>
</gene>
<dbReference type="InterPro" id="IPR011042">
    <property type="entry name" value="6-blade_b-propeller_TolB-like"/>
</dbReference>
<keyword evidence="3" id="KW-1185">Reference proteome</keyword>